<comment type="caution">
    <text evidence="7">The sequence shown here is derived from an EMBL/GenBank/DDBJ whole genome shotgun (WGS) entry which is preliminary data.</text>
</comment>
<accession>A0A4U5NDR3</accession>
<evidence type="ECO:0000256" key="4">
    <source>
        <dbReference type="ARBA" id="ARBA00022860"/>
    </source>
</evidence>
<evidence type="ECO:0000256" key="2">
    <source>
        <dbReference type="ARBA" id="ARBA00022490"/>
    </source>
</evidence>
<dbReference type="InterPro" id="IPR051185">
    <property type="entry name" value="ASPM"/>
</dbReference>
<evidence type="ECO:0000259" key="6">
    <source>
        <dbReference type="PROSITE" id="PS50021"/>
    </source>
</evidence>
<dbReference type="AlphaFoldDB" id="A0A4U5NDR3"/>
<dbReference type="OrthoDB" id="5870774at2759"/>
<comment type="subcellular location">
    <subcellularLocation>
        <location evidence="1">Cytoplasm</location>
    </subcellularLocation>
</comment>
<dbReference type="GO" id="GO:0051295">
    <property type="term" value="P:establishment of meiotic spindle localization"/>
    <property type="evidence" value="ECO:0007669"/>
    <property type="project" value="TreeGrafter"/>
</dbReference>
<dbReference type="Gene3D" id="1.10.418.10">
    <property type="entry name" value="Calponin-like domain"/>
    <property type="match status" value="1"/>
</dbReference>
<feature type="compositionally biased region" description="Basic and acidic residues" evidence="5">
    <location>
        <begin position="35"/>
        <end position="44"/>
    </location>
</feature>
<evidence type="ECO:0000313" key="7">
    <source>
        <dbReference type="EMBL" id="TKR81099.1"/>
    </source>
</evidence>
<dbReference type="InterPro" id="IPR011989">
    <property type="entry name" value="ARM-like"/>
</dbReference>
<dbReference type="SUPFAM" id="SSF52540">
    <property type="entry name" value="P-loop containing nucleoside triphosphate hydrolases"/>
    <property type="match status" value="1"/>
</dbReference>
<organism evidence="7 8">
    <name type="scientific">Steinernema carpocapsae</name>
    <name type="common">Entomopathogenic nematode</name>
    <dbReference type="NCBI Taxonomy" id="34508"/>
    <lineage>
        <taxon>Eukaryota</taxon>
        <taxon>Metazoa</taxon>
        <taxon>Ecdysozoa</taxon>
        <taxon>Nematoda</taxon>
        <taxon>Chromadorea</taxon>
        <taxon>Rhabditida</taxon>
        <taxon>Tylenchina</taxon>
        <taxon>Panagrolaimomorpha</taxon>
        <taxon>Strongyloidoidea</taxon>
        <taxon>Steinernematidae</taxon>
        <taxon>Steinernema</taxon>
    </lineage>
</organism>
<dbReference type="Pfam" id="PF00612">
    <property type="entry name" value="IQ"/>
    <property type="match status" value="3"/>
</dbReference>
<keyword evidence="4" id="KW-0112">Calmodulin-binding</keyword>
<evidence type="ECO:0000313" key="8">
    <source>
        <dbReference type="Proteomes" id="UP000298663"/>
    </source>
</evidence>
<reference evidence="7 8" key="2">
    <citation type="journal article" date="2019" name="G3 (Bethesda)">
        <title>Hybrid Assembly of the Genome of the Entomopathogenic Nematode Steinernema carpocapsae Identifies the X-Chromosome.</title>
        <authorList>
            <person name="Serra L."/>
            <person name="Macchietto M."/>
            <person name="Macias-Munoz A."/>
            <person name="McGill C.J."/>
            <person name="Rodriguez I.M."/>
            <person name="Rodriguez B."/>
            <person name="Murad R."/>
            <person name="Mortazavi A."/>
        </authorList>
    </citation>
    <scope>NUCLEOTIDE SEQUENCE [LARGE SCALE GENOMIC DNA]</scope>
    <source>
        <strain evidence="7 8">ALL</strain>
    </source>
</reference>
<dbReference type="PANTHER" id="PTHR22706">
    <property type="entry name" value="ASSEMBLY FACTOR FOR SPINDLE MICROTUBULES"/>
    <property type="match status" value="1"/>
</dbReference>
<dbReference type="CDD" id="cd21223">
    <property type="entry name" value="CH_ASPM_rpt1"/>
    <property type="match status" value="1"/>
</dbReference>
<dbReference type="GO" id="GO:0007051">
    <property type="term" value="P:spindle organization"/>
    <property type="evidence" value="ECO:0007669"/>
    <property type="project" value="TreeGrafter"/>
</dbReference>
<dbReference type="InterPro" id="IPR016024">
    <property type="entry name" value="ARM-type_fold"/>
</dbReference>
<feature type="domain" description="Calponin-homology (CH)" evidence="6">
    <location>
        <begin position="361"/>
        <end position="471"/>
    </location>
</feature>
<dbReference type="GO" id="GO:0000278">
    <property type="term" value="P:mitotic cell cycle"/>
    <property type="evidence" value="ECO:0007669"/>
    <property type="project" value="TreeGrafter"/>
</dbReference>
<protein>
    <recommendedName>
        <fullName evidence="6">Calponin-homology (CH) domain-containing protein</fullName>
    </recommendedName>
</protein>
<evidence type="ECO:0000256" key="5">
    <source>
        <dbReference type="SAM" id="MobiDB-lite"/>
    </source>
</evidence>
<dbReference type="PANTHER" id="PTHR22706:SF1">
    <property type="entry name" value="ASSEMBLY FACTOR FOR SPINDLE MICROTUBULES"/>
    <property type="match status" value="1"/>
</dbReference>
<dbReference type="InterPro" id="IPR036872">
    <property type="entry name" value="CH_dom_sf"/>
</dbReference>
<dbReference type="SUPFAM" id="SSF47576">
    <property type="entry name" value="Calponin-homology domain, CH-domain"/>
    <property type="match status" value="1"/>
</dbReference>
<evidence type="ECO:0000256" key="3">
    <source>
        <dbReference type="ARBA" id="ARBA00022737"/>
    </source>
</evidence>
<dbReference type="EMBL" id="AZBU02000004">
    <property type="protein sequence ID" value="TKR81099.1"/>
    <property type="molecule type" value="Genomic_DNA"/>
</dbReference>
<dbReference type="Gene3D" id="1.25.10.10">
    <property type="entry name" value="Leucine-rich Repeat Variant"/>
    <property type="match status" value="1"/>
</dbReference>
<dbReference type="GO" id="GO:0005516">
    <property type="term" value="F:calmodulin binding"/>
    <property type="evidence" value="ECO:0007669"/>
    <property type="project" value="UniProtKB-KW"/>
</dbReference>
<dbReference type="SMART" id="SM00015">
    <property type="entry name" value="IQ"/>
    <property type="match status" value="3"/>
</dbReference>
<keyword evidence="2" id="KW-0963">Cytoplasm</keyword>
<keyword evidence="3" id="KW-0677">Repeat</keyword>
<dbReference type="CDD" id="cd23767">
    <property type="entry name" value="IQCD"/>
    <property type="match status" value="3"/>
</dbReference>
<dbReference type="STRING" id="34508.A0A4U5NDR3"/>
<dbReference type="GO" id="GO:0000922">
    <property type="term" value="C:spindle pole"/>
    <property type="evidence" value="ECO:0007669"/>
    <property type="project" value="TreeGrafter"/>
</dbReference>
<dbReference type="GO" id="GO:0005737">
    <property type="term" value="C:cytoplasm"/>
    <property type="evidence" value="ECO:0007669"/>
    <property type="project" value="UniProtKB-SubCell"/>
</dbReference>
<proteinExistence type="predicted"/>
<gene>
    <name evidence="7" type="ORF">L596_015035</name>
</gene>
<dbReference type="PROSITE" id="PS50021">
    <property type="entry name" value="CH"/>
    <property type="match status" value="1"/>
</dbReference>
<dbReference type="Gene3D" id="1.20.5.190">
    <property type="match status" value="2"/>
</dbReference>
<dbReference type="SUPFAM" id="SSF48371">
    <property type="entry name" value="ARM repeat"/>
    <property type="match status" value="1"/>
</dbReference>
<dbReference type="Proteomes" id="UP000298663">
    <property type="component" value="Unassembled WGS sequence"/>
</dbReference>
<sequence>MANEDKENSGGEFVEPRGILTSSLFNAKSAQKEPLTQEERAAARRKQLEQSMNARREAMILKKLQTPRKPKFLPDETAQKFVSFTGLESPVAPFTIACDVEERKAKQLSALRVWMNHVLCADLYDTSEADALMEKTKSEANKFLRDMLVSAGKTSSVSSMKDQTVKKPKARFDGLQFNRLRAIASKMFEDSPWPADIKRMVESEEISIKSDKNVFSDIGLQTEILQLFLSFNPVWLQLGLEVISGKKLFANTEESERSLPVITRFILKNILSDATIMSSKKCAVGSSKSLITPFGATMLHRHFLLCLCHFLVAVELMRSADLVPQIKCMFLKKAPFKSLADVYTMLSRELLSGSTNLPKLMRKIGFVSDFKQGFLDEYDYVVGPNVTKHLSDGLVLGRLIEIVGGYPADHVTAHLRNPGGDRLRKLENVRTVLKMAQEKGVDLGDVKAEQIIGVSVEAVLELLWRIVGFYTGTSFLELQERTSLEDLYYHFSKKNADQGDEGNADKQELQSLEVAEVESFFDDSLYHEAATKIQSAVRGFLLRRNFANEIEKRKKWVQGWRAQEEVEHAGNADEPRSPEDVQVEDSPIDESLCHRAATMIQAAARGFLVRRQLAAEIEEWKCFMEKWRDQRKEESAEDAEMERSFIDESQCHKAATTIQAAVRGYLVRKRLGDEMEKRKRWMEKWRKCQAMDANHDFRLPIYTRTVDCLEMLLNDNFSVRIHAARYLVNFVSASLKCAEYIVSNDGIPIIMDSMDNLNRGMCTEEALYRLTSVILALAESDSQAIITRVKQHSADLIGRLFHHMYAHKKSERILTTCGMIIVRLCKAHVSREQFDKVRFHQKKLWESCHKLPKTDTRYRIFRHIQKYLGC</sequence>
<dbReference type="PROSITE" id="PS50096">
    <property type="entry name" value="IQ"/>
    <property type="match status" value="3"/>
</dbReference>
<dbReference type="InterPro" id="IPR001715">
    <property type="entry name" value="CH_dom"/>
</dbReference>
<keyword evidence="8" id="KW-1185">Reference proteome</keyword>
<dbReference type="InterPro" id="IPR027417">
    <property type="entry name" value="P-loop_NTPase"/>
</dbReference>
<dbReference type="InterPro" id="IPR000048">
    <property type="entry name" value="IQ_motif_EF-hand-BS"/>
</dbReference>
<reference evidence="7 8" key="1">
    <citation type="journal article" date="2015" name="Genome Biol.">
        <title>Comparative genomics of Steinernema reveals deeply conserved gene regulatory networks.</title>
        <authorList>
            <person name="Dillman A.R."/>
            <person name="Macchietto M."/>
            <person name="Porter C.F."/>
            <person name="Rogers A."/>
            <person name="Williams B."/>
            <person name="Antoshechkin I."/>
            <person name="Lee M.M."/>
            <person name="Goodwin Z."/>
            <person name="Lu X."/>
            <person name="Lewis E.E."/>
            <person name="Goodrich-Blair H."/>
            <person name="Stock S.P."/>
            <person name="Adams B.J."/>
            <person name="Sternberg P.W."/>
            <person name="Mortazavi A."/>
        </authorList>
    </citation>
    <scope>NUCLEOTIDE SEQUENCE [LARGE SCALE GENOMIC DNA]</scope>
    <source>
        <strain evidence="7 8">ALL</strain>
    </source>
</reference>
<evidence type="ECO:0000256" key="1">
    <source>
        <dbReference type="ARBA" id="ARBA00004496"/>
    </source>
</evidence>
<name>A0A4U5NDR3_STECR</name>
<feature type="region of interest" description="Disordered" evidence="5">
    <location>
        <begin position="25"/>
        <end position="44"/>
    </location>
</feature>
<dbReference type="Pfam" id="PF00307">
    <property type="entry name" value="CH"/>
    <property type="match status" value="1"/>
</dbReference>